<accession>A0A2P9JZE9</accession>
<dbReference type="EMBL" id="KY826462">
    <property type="protein sequence ID" value="AVI04890.1"/>
    <property type="molecule type" value="mRNA"/>
</dbReference>
<dbReference type="Pfam" id="PF01395">
    <property type="entry name" value="PBP_GOBP"/>
    <property type="match status" value="1"/>
</dbReference>
<dbReference type="PANTHER" id="PTHR11857:SF43">
    <property type="entry name" value="GEO07291P1-RELATED"/>
    <property type="match status" value="1"/>
</dbReference>
<keyword evidence="3" id="KW-0964">Secreted</keyword>
<dbReference type="Gene3D" id="1.10.238.20">
    <property type="entry name" value="Pheromone/general odorant binding protein domain"/>
    <property type="match status" value="1"/>
</dbReference>
<dbReference type="InterPro" id="IPR006170">
    <property type="entry name" value="PBP/GOBP"/>
</dbReference>
<comment type="subcellular location">
    <subcellularLocation>
        <location evidence="1">Secreted</location>
    </subcellularLocation>
</comment>
<evidence type="ECO:0000256" key="5">
    <source>
        <dbReference type="SAM" id="SignalP"/>
    </source>
</evidence>
<evidence type="ECO:0000313" key="6">
    <source>
        <dbReference type="EMBL" id="AVI04890.1"/>
    </source>
</evidence>
<reference evidence="6" key="1">
    <citation type="submission" date="2017-03" db="EMBL/GenBank/DDBJ databases">
        <title>Hypothetical protein related to olfaction in boll weevil.</title>
        <authorList>
            <person name="Pires Paula D."/>
            <person name="C Togawa R."/>
        </authorList>
    </citation>
    <scope>NUCLEOTIDE SEQUENCE</scope>
</reference>
<name>A0A2P9JZE9_ANTGR</name>
<evidence type="ECO:0000256" key="2">
    <source>
        <dbReference type="ARBA" id="ARBA00008098"/>
    </source>
</evidence>
<dbReference type="AlphaFoldDB" id="A0A2P9JZE9"/>
<dbReference type="PANTHER" id="PTHR11857">
    <property type="entry name" value="ODORANT BINDING PROTEIN-RELATED"/>
    <property type="match status" value="1"/>
</dbReference>
<dbReference type="SMART" id="SM00708">
    <property type="entry name" value="PhBP"/>
    <property type="match status" value="1"/>
</dbReference>
<evidence type="ECO:0000256" key="4">
    <source>
        <dbReference type="ARBA" id="ARBA00022729"/>
    </source>
</evidence>
<dbReference type="GO" id="GO:0005615">
    <property type="term" value="C:extracellular space"/>
    <property type="evidence" value="ECO:0007669"/>
    <property type="project" value="TreeGrafter"/>
</dbReference>
<keyword evidence="4 5" id="KW-0732">Signal</keyword>
<feature type="chain" id="PRO_5015197936" evidence="5">
    <location>
        <begin position="20"/>
        <end position="139"/>
    </location>
</feature>
<dbReference type="GO" id="GO:0005549">
    <property type="term" value="F:odorant binding"/>
    <property type="evidence" value="ECO:0007669"/>
    <property type="project" value="InterPro"/>
</dbReference>
<dbReference type="SUPFAM" id="SSF47565">
    <property type="entry name" value="Insect pheromone/odorant-binding proteins"/>
    <property type="match status" value="1"/>
</dbReference>
<dbReference type="GO" id="GO:0007608">
    <property type="term" value="P:sensory perception of smell"/>
    <property type="evidence" value="ECO:0007669"/>
    <property type="project" value="TreeGrafter"/>
</dbReference>
<dbReference type="InterPro" id="IPR036728">
    <property type="entry name" value="PBP_GOBP_sf"/>
</dbReference>
<dbReference type="CDD" id="cd23992">
    <property type="entry name" value="PBP_GOBP"/>
    <property type="match status" value="1"/>
</dbReference>
<evidence type="ECO:0000256" key="1">
    <source>
        <dbReference type="ARBA" id="ARBA00004613"/>
    </source>
</evidence>
<protein>
    <submittedName>
        <fullName evidence="6">Putative odorant-binding protein 9</fullName>
    </submittedName>
</protein>
<evidence type="ECO:0000256" key="3">
    <source>
        <dbReference type="ARBA" id="ARBA00022525"/>
    </source>
</evidence>
<feature type="signal peptide" evidence="5">
    <location>
        <begin position="1"/>
        <end position="19"/>
    </location>
</feature>
<sequence>MKVFVLFCVVLLAVAVVSAKKAKPTEEDKPKSLKKVVKECQRNEATKVDNAVLKKIKKHKPVDIPDNYGDHKLCILKGIGFINENGTVNEDNLKKRVTKKAEEGDDVNAIVTECKDPGKTAQETAIKIDTCLNKHSIDL</sequence>
<proteinExistence type="evidence at transcript level"/>
<organism evidence="6">
    <name type="scientific">Anthonomus grandis</name>
    <name type="common">Mexican cotton boll weevil</name>
    <name type="synonym">Anthonomus thurberiae</name>
    <dbReference type="NCBI Taxonomy" id="7044"/>
    <lineage>
        <taxon>Eukaryota</taxon>
        <taxon>Metazoa</taxon>
        <taxon>Ecdysozoa</taxon>
        <taxon>Arthropoda</taxon>
        <taxon>Hexapoda</taxon>
        <taxon>Insecta</taxon>
        <taxon>Pterygota</taxon>
        <taxon>Neoptera</taxon>
        <taxon>Endopterygota</taxon>
        <taxon>Coleoptera</taxon>
        <taxon>Polyphaga</taxon>
        <taxon>Cucujiformia</taxon>
        <taxon>Curculionidae</taxon>
        <taxon>Curculioninae</taxon>
        <taxon>Anthonomini</taxon>
        <taxon>Anthonomus</taxon>
    </lineage>
</organism>
<comment type="similarity">
    <text evidence="2">Belongs to the PBP/GOBP family.</text>
</comment>